<evidence type="ECO:0000256" key="2">
    <source>
        <dbReference type="ARBA" id="ARBA00010617"/>
    </source>
</evidence>
<organism evidence="8 9">
    <name type="scientific">Dillenia turbinata</name>
    <dbReference type="NCBI Taxonomy" id="194707"/>
    <lineage>
        <taxon>Eukaryota</taxon>
        <taxon>Viridiplantae</taxon>
        <taxon>Streptophyta</taxon>
        <taxon>Embryophyta</taxon>
        <taxon>Tracheophyta</taxon>
        <taxon>Spermatophyta</taxon>
        <taxon>Magnoliopsida</taxon>
        <taxon>eudicotyledons</taxon>
        <taxon>Gunneridae</taxon>
        <taxon>Pentapetalae</taxon>
        <taxon>Dilleniales</taxon>
        <taxon>Dilleniaceae</taxon>
        <taxon>Dillenia</taxon>
    </lineage>
</organism>
<feature type="non-terminal residue" evidence="8">
    <location>
        <position position="430"/>
    </location>
</feature>
<dbReference type="Gene3D" id="1.10.630.10">
    <property type="entry name" value="Cytochrome P450"/>
    <property type="match status" value="1"/>
</dbReference>
<evidence type="ECO:0000256" key="7">
    <source>
        <dbReference type="ARBA" id="ARBA00023033"/>
    </source>
</evidence>
<dbReference type="GO" id="GO:0005506">
    <property type="term" value="F:iron ion binding"/>
    <property type="evidence" value="ECO:0007669"/>
    <property type="project" value="InterPro"/>
</dbReference>
<dbReference type="GO" id="GO:0020037">
    <property type="term" value="F:heme binding"/>
    <property type="evidence" value="ECO:0007669"/>
    <property type="project" value="InterPro"/>
</dbReference>
<comment type="similarity">
    <text evidence="2">Belongs to the cytochrome P450 family.</text>
</comment>
<keyword evidence="5" id="KW-0560">Oxidoreductase</keyword>
<dbReference type="SUPFAM" id="SSF48264">
    <property type="entry name" value="Cytochrome P450"/>
    <property type="match status" value="1"/>
</dbReference>
<accession>A0AAN8V377</accession>
<evidence type="ECO:0000256" key="1">
    <source>
        <dbReference type="ARBA" id="ARBA00001971"/>
    </source>
</evidence>
<gene>
    <name evidence="8" type="ORF">RJ641_012399</name>
</gene>
<dbReference type="EMBL" id="JBAMMX010000019">
    <property type="protein sequence ID" value="KAK6921892.1"/>
    <property type="molecule type" value="Genomic_DNA"/>
</dbReference>
<dbReference type="InterPro" id="IPR051996">
    <property type="entry name" value="Cytochrome_P450_78A"/>
</dbReference>
<dbReference type="AlphaFoldDB" id="A0AAN8V377"/>
<evidence type="ECO:0000256" key="5">
    <source>
        <dbReference type="ARBA" id="ARBA00023002"/>
    </source>
</evidence>
<dbReference type="InterPro" id="IPR036396">
    <property type="entry name" value="Cyt_P450_sf"/>
</dbReference>
<evidence type="ECO:0000256" key="6">
    <source>
        <dbReference type="ARBA" id="ARBA00023004"/>
    </source>
</evidence>
<dbReference type="InterPro" id="IPR002401">
    <property type="entry name" value="Cyt_P450_E_grp-I"/>
</dbReference>
<evidence type="ECO:0000313" key="8">
    <source>
        <dbReference type="EMBL" id="KAK6921892.1"/>
    </source>
</evidence>
<keyword evidence="4" id="KW-0479">Metal-binding</keyword>
<dbReference type="Pfam" id="PF00067">
    <property type="entry name" value="p450"/>
    <property type="match status" value="1"/>
</dbReference>
<evidence type="ECO:0000313" key="9">
    <source>
        <dbReference type="Proteomes" id="UP001370490"/>
    </source>
</evidence>
<proteinExistence type="inferred from homology"/>
<dbReference type="GO" id="GO:0016705">
    <property type="term" value="F:oxidoreductase activity, acting on paired donors, with incorporation or reduction of molecular oxygen"/>
    <property type="evidence" value="ECO:0007669"/>
    <property type="project" value="InterPro"/>
</dbReference>
<keyword evidence="7" id="KW-0503">Monooxygenase</keyword>
<comment type="caution">
    <text evidence="8">The sequence shown here is derived from an EMBL/GenBank/DDBJ whole genome shotgun (WGS) entry which is preliminary data.</text>
</comment>
<evidence type="ECO:0000256" key="4">
    <source>
        <dbReference type="ARBA" id="ARBA00022723"/>
    </source>
</evidence>
<reference evidence="8 9" key="1">
    <citation type="submission" date="2023-12" db="EMBL/GenBank/DDBJ databases">
        <title>A high-quality genome assembly for Dillenia turbinata (Dilleniales).</title>
        <authorList>
            <person name="Chanderbali A."/>
        </authorList>
    </citation>
    <scope>NUCLEOTIDE SEQUENCE [LARGE SCALE GENOMIC DNA]</scope>
    <source>
        <strain evidence="8">LSX21</strain>
        <tissue evidence="8">Leaf</tissue>
    </source>
</reference>
<dbReference type="PANTHER" id="PTHR47946:SF14">
    <property type="entry name" value="CYTOCHROME P450 FAMILY PROTEIN"/>
    <property type="match status" value="1"/>
</dbReference>
<evidence type="ECO:0000256" key="3">
    <source>
        <dbReference type="ARBA" id="ARBA00022617"/>
    </source>
</evidence>
<dbReference type="PRINTS" id="PR00463">
    <property type="entry name" value="EP450I"/>
</dbReference>
<dbReference type="Proteomes" id="UP001370490">
    <property type="component" value="Unassembled WGS sequence"/>
</dbReference>
<keyword evidence="3" id="KW-0349">Heme</keyword>
<name>A0AAN8V377_9MAGN</name>
<dbReference type="PANTHER" id="PTHR47946">
    <property type="entry name" value="CYTOCHROME P450 78A7-RELATED"/>
    <property type="match status" value="1"/>
</dbReference>
<dbReference type="InterPro" id="IPR001128">
    <property type="entry name" value="Cyt_P450"/>
</dbReference>
<comment type="cofactor">
    <cofactor evidence="1">
        <name>heme</name>
        <dbReference type="ChEBI" id="CHEBI:30413"/>
    </cofactor>
</comment>
<keyword evidence="6" id="KW-0408">Iron</keyword>
<dbReference type="GO" id="GO:0004497">
    <property type="term" value="F:monooxygenase activity"/>
    <property type="evidence" value="ECO:0007669"/>
    <property type="project" value="UniProtKB-KW"/>
</dbReference>
<sequence>MSPEHNLFLFLLPNTASYTSFGSLIFAFLLFLFFTLYLFPGGPAWALSKNRAANASIPGQPGNSLFIFNTRAPHVLLSSLANSLKAKRVMAFSVGFTRYIISSHPITAKEILNGSAFVNRPIKESAYELLFHKAIGFAPYGEYWRNLRRISSTYLFSPKRIASFEVFRIQIGLTMVGDVKRLMETQECAEIKEVLRFGSWNNVMKTVFGKCYEFGQNGNGNDVDGVEFEKLVREGYDLLGVFNWSDHFPLLGLLDLQGVRKRCRRLVSKVNVFIGKIIEEHKVKRAGGVFGKESDSDEDFVDVLLGLEKEYNLSDSDMIAVLWEMIFRGTDTIAILLEWILARMVLHPGIQSKAQSEIDTLVGTSRPVSDFDIPNLHYLQCIILRVVQCNKGESSMVALPFKWGWLPTESCMHILLYSAFPDQLLPLSRL</sequence>
<keyword evidence="9" id="KW-1185">Reference proteome</keyword>
<protein>
    <submittedName>
        <fullName evidence="8">Cytochrome P450</fullName>
    </submittedName>
</protein>